<proteinExistence type="predicted"/>
<protein>
    <recommendedName>
        <fullName evidence="3">Glycosyltransferase 2-like domain-containing protein</fullName>
    </recommendedName>
</protein>
<comment type="caution">
    <text evidence="1">The sequence shown here is derived from an EMBL/GenBank/DDBJ whole genome shotgun (WGS) entry which is preliminary data.</text>
</comment>
<evidence type="ECO:0008006" key="3">
    <source>
        <dbReference type="Google" id="ProtNLM"/>
    </source>
</evidence>
<dbReference type="SUPFAM" id="SSF53448">
    <property type="entry name" value="Nucleotide-diphospho-sugar transferases"/>
    <property type="match status" value="1"/>
</dbReference>
<keyword evidence="2" id="KW-1185">Reference proteome</keyword>
<name>A0ABM9V9M0_9LACO</name>
<evidence type="ECO:0000313" key="1">
    <source>
        <dbReference type="EMBL" id="CUW18332.1"/>
    </source>
</evidence>
<dbReference type="InterPro" id="IPR029044">
    <property type="entry name" value="Nucleotide-diphossugar_trans"/>
</dbReference>
<reference evidence="1 2" key="1">
    <citation type="submission" date="2015-12" db="EMBL/GenBank/DDBJ databases">
        <authorList>
            <person name="Andreevskaya M."/>
        </authorList>
    </citation>
    <scope>NUCLEOTIDE SEQUENCE [LARGE SCALE GENOMIC DNA]</scope>
    <source>
        <strain evidence="1 2">KSL4-2</strain>
    </source>
</reference>
<gene>
    <name evidence="1" type="ORF">KSL4_2068</name>
</gene>
<dbReference type="CDD" id="cd00761">
    <property type="entry name" value="Glyco_tranf_GTA_type"/>
    <property type="match status" value="1"/>
</dbReference>
<accession>A0ABM9V9M0</accession>
<organism evidence="1 2">
    <name type="scientific">Leuconostoc inhae</name>
    <dbReference type="NCBI Taxonomy" id="178001"/>
    <lineage>
        <taxon>Bacteria</taxon>
        <taxon>Bacillati</taxon>
        <taxon>Bacillota</taxon>
        <taxon>Bacilli</taxon>
        <taxon>Lactobacillales</taxon>
        <taxon>Lactobacillaceae</taxon>
        <taxon>Leuconostoc</taxon>
    </lineage>
</organism>
<dbReference type="Gene3D" id="3.90.550.10">
    <property type="entry name" value="Spore Coat Polysaccharide Biosynthesis Protein SpsA, Chain A"/>
    <property type="match status" value="1"/>
</dbReference>
<evidence type="ECO:0000313" key="2">
    <source>
        <dbReference type="Proteomes" id="UP000199047"/>
    </source>
</evidence>
<dbReference type="EMBL" id="FBTB01000020">
    <property type="protein sequence ID" value="CUW18332.1"/>
    <property type="molecule type" value="Genomic_DNA"/>
</dbReference>
<dbReference type="Proteomes" id="UP000199047">
    <property type="component" value="Unassembled WGS sequence"/>
</dbReference>
<sequence>MGERPGKNDAINKILSYARGNKKDIIHFFDDDIEFLKGSIVKNLNTLIEYPRGEHVLIGSDFKVRENVLNVIQKILNAPFEIQRCNDY</sequence>